<name>A0A183F9Y1_HELPZ</name>
<reference evidence="1 2" key="1">
    <citation type="submission" date="2018-11" db="EMBL/GenBank/DDBJ databases">
        <authorList>
            <consortium name="Pathogen Informatics"/>
        </authorList>
    </citation>
    <scope>NUCLEOTIDE SEQUENCE [LARGE SCALE GENOMIC DNA]</scope>
</reference>
<accession>A0A3P7VD21</accession>
<dbReference type="Proteomes" id="UP000050761">
    <property type="component" value="Unassembled WGS sequence"/>
</dbReference>
<dbReference type="AlphaFoldDB" id="A0A183F9Y1"/>
<evidence type="ECO:0000313" key="2">
    <source>
        <dbReference type="Proteomes" id="UP000050761"/>
    </source>
</evidence>
<protein>
    <submittedName>
        <fullName evidence="1 3">Uncharacterized protein</fullName>
    </submittedName>
</protein>
<organism evidence="2 3">
    <name type="scientific">Heligmosomoides polygyrus</name>
    <name type="common">Parasitic roundworm</name>
    <dbReference type="NCBI Taxonomy" id="6339"/>
    <lineage>
        <taxon>Eukaryota</taxon>
        <taxon>Metazoa</taxon>
        <taxon>Ecdysozoa</taxon>
        <taxon>Nematoda</taxon>
        <taxon>Chromadorea</taxon>
        <taxon>Rhabditida</taxon>
        <taxon>Rhabditina</taxon>
        <taxon>Rhabditomorpha</taxon>
        <taxon>Strongyloidea</taxon>
        <taxon>Heligmosomidae</taxon>
        <taxon>Heligmosomoides</taxon>
    </lineage>
</organism>
<accession>A0A183F9Y1</accession>
<keyword evidence="2" id="KW-1185">Reference proteome</keyword>
<gene>
    <name evidence="1" type="ORF">HPBE_LOCUS2974</name>
</gene>
<sequence>MTHFFRTPSAYQCLPDQLSIIYLAASAGTRDNGRHSVTKATGTTLLATTITSAGMASWKTSSEQRRAAAVLVSCRESVELVPRLRTHLEAKQSTF</sequence>
<evidence type="ECO:0000313" key="1">
    <source>
        <dbReference type="EMBL" id="VDO29793.1"/>
    </source>
</evidence>
<dbReference type="EMBL" id="UZAH01005834">
    <property type="protein sequence ID" value="VDO29793.1"/>
    <property type="molecule type" value="Genomic_DNA"/>
</dbReference>
<dbReference type="WBParaSite" id="HPBE_0000297301-mRNA-1">
    <property type="protein sequence ID" value="HPBE_0000297301-mRNA-1"/>
    <property type="gene ID" value="HPBE_0000297301"/>
</dbReference>
<proteinExistence type="predicted"/>
<evidence type="ECO:0000313" key="3">
    <source>
        <dbReference type="WBParaSite" id="HPBE_0000297301-mRNA-1"/>
    </source>
</evidence>
<reference evidence="3" key="2">
    <citation type="submission" date="2019-09" db="UniProtKB">
        <authorList>
            <consortium name="WormBaseParasite"/>
        </authorList>
    </citation>
    <scope>IDENTIFICATION</scope>
</reference>